<dbReference type="GO" id="GO:0015171">
    <property type="term" value="F:amino acid transmembrane transporter activity"/>
    <property type="evidence" value="ECO:0007669"/>
    <property type="project" value="TreeGrafter"/>
</dbReference>
<dbReference type="RefSeq" id="WP_109757452.1">
    <property type="nucleotide sequence ID" value="NZ_CP034588.1"/>
</dbReference>
<dbReference type="Pfam" id="PF01810">
    <property type="entry name" value="LysE"/>
    <property type="match status" value="1"/>
</dbReference>
<accession>A0A316GCB4</accession>
<evidence type="ECO:0000256" key="3">
    <source>
        <dbReference type="ARBA" id="ARBA00022692"/>
    </source>
</evidence>
<keyword evidence="2" id="KW-1003">Cell membrane</keyword>
<comment type="caution">
    <text evidence="7">The sequence shown here is derived from an EMBL/GenBank/DDBJ whole genome shotgun (WGS) entry which is preliminary data.</text>
</comment>
<reference evidence="7 8" key="1">
    <citation type="submission" date="2018-05" db="EMBL/GenBank/DDBJ databases">
        <title>Genomic Encyclopedia of Type Strains, Phase IV (KMG-IV): sequencing the most valuable type-strain genomes for metagenomic binning, comparative biology and taxonomic classification.</title>
        <authorList>
            <person name="Goeker M."/>
        </authorList>
    </citation>
    <scope>NUCLEOTIDE SEQUENCE [LARGE SCALE GENOMIC DNA]</scope>
    <source>
        <strain evidence="7 8">DSM 103371</strain>
    </source>
</reference>
<dbReference type="PANTHER" id="PTHR30086">
    <property type="entry name" value="ARGININE EXPORTER PROTEIN ARGO"/>
    <property type="match status" value="1"/>
</dbReference>
<organism evidence="7 8">
    <name type="scientific">Silicimonas algicola</name>
    <dbReference type="NCBI Taxonomy" id="1826607"/>
    <lineage>
        <taxon>Bacteria</taxon>
        <taxon>Pseudomonadati</taxon>
        <taxon>Pseudomonadota</taxon>
        <taxon>Alphaproteobacteria</taxon>
        <taxon>Rhodobacterales</taxon>
        <taxon>Paracoccaceae</taxon>
    </lineage>
</organism>
<evidence type="ECO:0000313" key="8">
    <source>
        <dbReference type="Proteomes" id="UP000245390"/>
    </source>
</evidence>
<protein>
    <submittedName>
        <fullName evidence="7">Threonine/homoserine/homoserine lactone efflux protein</fullName>
    </submittedName>
</protein>
<evidence type="ECO:0000256" key="1">
    <source>
        <dbReference type="ARBA" id="ARBA00004651"/>
    </source>
</evidence>
<dbReference type="GO" id="GO:0005886">
    <property type="term" value="C:plasma membrane"/>
    <property type="evidence" value="ECO:0007669"/>
    <property type="project" value="UniProtKB-SubCell"/>
</dbReference>
<evidence type="ECO:0000256" key="2">
    <source>
        <dbReference type="ARBA" id="ARBA00022475"/>
    </source>
</evidence>
<dbReference type="AlphaFoldDB" id="A0A316GCB4"/>
<keyword evidence="5 6" id="KW-0472">Membrane</keyword>
<feature type="transmembrane region" description="Helical" evidence="6">
    <location>
        <begin position="174"/>
        <end position="194"/>
    </location>
</feature>
<feature type="transmembrane region" description="Helical" evidence="6">
    <location>
        <begin position="44"/>
        <end position="61"/>
    </location>
</feature>
<dbReference type="OrthoDB" id="9812084at2"/>
<dbReference type="PANTHER" id="PTHR30086:SF20">
    <property type="entry name" value="ARGININE EXPORTER PROTEIN ARGO-RELATED"/>
    <property type="match status" value="1"/>
</dbReference>
<keyword evidence="3 6" id="KW-0812">Transmembrane</keyword>
<dbReference type="Proteomes" id="UP000245390">
    <property type="component" value="Unassembled WGS sequence"/>
</dbReference>
<sequence>MTPDILLALAGFALVTSVTPGPNNLMLMASGANFGFRRSVPHMLGISLGHMLMMVLIGLGLFRVFEAYPVLHLAMKVLGGGYLLVLAWKILRAAPPEASEASGSPMSFLQAAAFQWVNPKGWFMALTAMTVYAPPDSALAVLAVSAVFAVVNLPSVSLWTLLGREVRRLLTSAARLRAFNWTMAALLVLSLATIL</sequence>
<evidence type="ECO:0000313" key="7">
    <source>
        <dbReference type="EMBL" id="PWK58571.1"/>
    </source>
</evidence>
<dbReference type="GO" id="GO:0033228">
    <property type="term" value="P:cysteine export across plasma membrane"/>
    <property type="evidence" value="ECO:0007669"/>
    <property type="project" value="TreeGrafter"/>
</dbReference>
<comment type="subcellular location">
    <subcellularLocation>
        <location evidence="1">Cell membrane</location>
        <topology evidence="1">Multi-pass membrane protein</topology>
    </subcellularLocation>
</comment>
<evidence type="ECO:0000256" key="6">
    <source>
        <dbReference type="SAM" id="Phobius"/>
    </source>
</evidence>
<keyword evidence="4 6" id="KW-1133">Transmembrane helix</keyword>
<dbReference type="KEGG" id="salo:EF888_03375"/>
<evidence type="ECO:0000256" key="5">
    <source>
        <dbReference type="ARBA" id="ARBA00023136"/>
    </source>
</evidence>
<dbReference type="EMBL" id="QGGV01000001">
    <property type="protein sequence ID" value="PWK58571.1"/>
    <property type="molecule type" value="Genomic_DNA"/>
</dbReference>
<feature type="transmembrane region" description="Helical" evidence="6">
    <location>
        <begin position="138"/>
        <end position="162"/>
    </location>
</feature>
<evidence type="ECO:0000256" key="4">
    <source>
        <dbReference type="ARBA" id="ARBA00022989"/>
    </source>
</evidence>
<proteinExistence type="predicted"/>
<keyword evidence="8" id="KW-1185">Reference proteome</keyword>
<name>A0A316GCB4_9RHOB</name>
<gene>
    <name evidence="7" type="ORF">C8D95_101385</name>
</gene>
<dbReference type="InterPro" id="IPR001123">
    <property type="entry name" value="LeuE-type"/>
</dbReference>